<accession>A0AAU7NPJ6</accession>
<keyword evidence="1" id="KW-0472">Membrane</keyword>
<reference evidence="2 3" key="1">
    <citation type="journal article" date="2024" name="Microbiology">
        <title>Methylomarinum rosea sp. nov., a novel halophilic methanotrophic bacterium from the hypersaline Lake Elton.</title>
        <authorList>
            <person name="Suleimanov R.Z."/>
            <person name="Oshkin I.Y."/>
            <person name="Danilova O.V."/>
            <person name="Suzina N.E."/>
            <person name="Dedysh S.N."/>
        </authorList>
    </citation>
    <scope>NUCLEOTIDE SEQUENCE [LARGE SCALE GENOMIC DNA]</scope>
    <source>
        <strain evidence="2 3">Ch1-1</strain>
    </source>
</reference>
<keyword evidence="3" id="KW-1185">Reference proteome</keyword>
<organism evidence="2 3">
    <name type="scientific">Methylomarinum roseum</name>
    <dbReference type="NCBI Taxonomy" id="3067653"/>
    <lineage>
        <taxon>Bacteria</taxon>
        <taxon>Pseudomonadati</taxon>
        <taxon>Pseudomonadota</taxon>
        <taxon>Gammaproteobacteria</taxon>
        <taxon>Methylococcales</taxon>
        <taxon>Methylococcaceae</taxon>
        <taxon>Methylomarinum</taxon>
    </lineage>
</organism>
<dbReference type="AlphaFoldDB" id="A0AAU7NPJ6"/>
<dbReference type="KEGG" id="mech:Q9L42_010915"/>
<evidence type="ECO:0000256" key="1">
    <source>
        <dbReference type="SAM" id="Phobius"/>
    </source>
</evidence>
<keyword evidence="1" id="KW-0812">Transmembrane</keyword>
<gene>
    <name evidence="2" type="ORF">Q9L42_010915</name>
</gene>
<evidence type="ECO:0000313" key="2">
    <source>
        <dbReference type="EMBL" id="XBS18887.1"/>
    </source>
</evidence>
<dbReference type="RefSeq" id="WP_349431067.1">
    <property type="nucleotide sequence ID" value="NZ_CP157743.1"/>
</dbReference>
<proteinExistence type="predicted"/>
<sequence>MSPKKYLYWYAALVIVLSGLLATFNMLVDHYLLFGSERISGFNEKKPTSINRTKLYKSYEVMRVTPNSLIVGNSRPEMGLAPQSSCWKSEHGTVYSLTFPGLSAYEQIRALFHGVSSSNVSHILLGVDFYDVLYRRRNNDNPFAWPHKSSEFLDRLLVDENLKENDRFWRTQLSDSFMALFSLNAVIDSLYTIALQSPNSPDRTRLGFNPARDYQEVIQHEGAWVLFNQKLSELKSHFSKTGMSIYTPPYRWSIELEALKRTIKLVQKHNIHLIIFINPYHYSYLESIREAGYWDGIQA</sequence>
<name>A0AAU7NPJ6_9GAMM</name>
<dbReference type="EMBL" id="CP157743">
    <property type="protein sequence ID" value="XBS18887.1"/>
    <property type="molecule type" value="Genomic_DNA"/>
</dbReference>
<evidence type="ECO:0000313" key="3">
    <source>
        <dbReference type="Proteomes" id="UP001225378"/>
    </source>
</evidence>
<feature type="transmembrane region" description="Helical" evidence="1">
    <location>
        <begin position="6"/>
        <end position="28"/>
    </location>
</feature>
<dbReference type="Proteomes" id="UP001225378">
    <property type="component" value="Chromosome"/>
</dbReference>
<protein>
    <submittedName>
        <fullName evidence="2">Uncharacterized protein</fullName>
    </submittedName>
</protein>
<keyword evidence="1" id="KW-1133">Transmembrane helix</keyword>